<keyword evidence="10" id="KW-0496">Mitochondrion</keyword>
<dbReference type="InterPro" id="IPR026169">
    <property type="entry name" value="MIEAP"/>
</dbReference>
<feature type="domain" description="Mitochondria-eating protein C-terminal" evidence="14">
    <location>
        <begin position="238"/>
        <end position="440"/>
    </location>
</feature>
<dbReference type="GO" id="GO:0035695">
    <property type="term" value="P:mitophagy by internal vacuole formation"/>
    <property type="evidence" value="ECO:0007669"/>
    <property type="project" value="TreeGrafter"/>
</dbReference>
<evidence type="ECO:0000256" key="3">
    <source>
        <dbReference type="ARBA" id="ARBA00004496"/>
    </source>
</evidence>
<keyword evidence="16" id="KW-1185">Reference proteome</keyword>
<name>A0A8S3ZBX5_9EUPU</name>
<feature type="compositionally biased region" description="Pro residues" evidence="13">
    <location>
        <begin position="54"/>
        <end position="63"/>
    </location>
</feature>
<evidence type="ECO:0000256" key="8">
    <source>
        <dbReference type="ARBA" id="ARBA00023054"/>
    </source>
</evidence>
<protein>
    <recommendedName>
        <fullName evidence="5">Mitochondria-eating protein</fullName>
    </recommendedName>
    <alternativeName>
        <fullName evidence="12">Spermatogenesis-associated protein 18</fullName>
    </alternativeName>
</protein>
<dbReference type="GO" id="GO:0005741">
    <property type="term" value="C:mitochondrial outer membrane"/>
    <property type="evidence" value="ECO:0007669"/>
    <property type="project" value="UniProtKB-SubCell"/>
</dbReference>
<dbReference type="GO" id="GO:0008289">
    <property type="term" value="F:lipid binding"/>
    <property type="evidence" value="ECO:0007669"/>
    <property type="project" value="UniProtKB-KW"/>
</dbReference>
<evidence type="ECO:0000256" key="12">
    <source>
        <dbReference type="ARBA" id="ARBA00032687"/>
    </source>
</evidence>
<evidence type="ECO:0000313" key="15">
    <source>
        <dbReference type="EMBL" id="CAG5125340.1"/>
    </source>
</evidence>
<feature type="compositionally biased region" description="Basic and acidic residues" evidence="13">
    <location>
        <begin position="77"/>
        <end position="101"/>
    </location>
</feature>
<dbReference type="OrthoDB" id="6105707at2759"/>
<comment type="similarity">
    <text evidence="4">Belongs to the MIEAP family.</text>
</comment>
<keyword evidence="7" id="KW-1000">Mitochondrion outer membrane</keyword>
<evidence type="ECO:0000256" key="1">
    <source>
        <dbReference type="ARBA" id="ARBA00004294"/>
    </source>
</evidence>
<keyword evidence="11" id="KW-0472">Membrane</keyword>
<evidence type="ECO:0000256" key="9">
    <source>
        <dbReference type="ARBA" id="ARBA00023121"/>
    </source>
</evidence>
<evidence type="ECO:0000256" key="10">
    <source>
        <dbReference type="ARBA" id="ARBA00023128"/>
    </source>
</evidence>
<feature type="region of interest" description="Disordered" evidence="13">
    <location>
        <begin position="47"/>
        <end position="123"/>
    </location>
</feature>
<feature type="compositionally biased region" description="Low complexity" evidence="13">
    <location>
        <begin position="210"/>
        <end position="220"/>
    </location>
</feature>
<accession>A0A8S3ZBX5</accession>
<comment type="subcellular location">
    <subcellularLocation>
        <location evidence="3">Cytoplasm</location>
    </subcellularLocation>
    <subcellularLocation>
        <location evidence="2">Mitochondrion matrix</location>
    </subcellularLocation>
    <subcellularLocation>
        <location evidence="1">Mitochondrion outer membrane</location>
    </subcellularLocation>
</comment>
<gene>
    <name evidence="15" type="ORF">CUNI_LOCUS10898</name>
</gene>
<reference evidence="15" key="1">
    <citation type="submission" date="2021-04" db="EMBL/GenBank/DDBJ databases">
        <authorList>
            <consortium name="Molecular Ecology Group"/>
        </authorList>
    </citation>
    <scope>NUCLEOTIDE SEQUENCE</scope>
</reference>
<dbReference type="Proteomes" id="UP000678393">
    <property type="component" value="Unassembled WGS sequence"/>
</dbReference>
<evidence type="ECO:0000256" key="4">
    <source>
        <dbReference type="ARBA" id="ARBA00008233"/>
    </source>
</evidence>
<proteinExistence type="inferred from homology"/>
<dbReference type="EMBL" id="CAJHNH020002029">
    <property type="protein sequence ID" value="CAG5125340.1"/>
    <property type="molecule type" value="Genomic_DNA"/>
</dbReference>
<organism evidence="15 16">
    <name type="scientific">Candidula unifasciata</name>
    <dbReference type="NCBI Taxonomy" id="100452"/>
    <lineage>
        <taxon>Eukaryota</taxon>
        <taxon>Metazoa</taxon>
        <taxon>Spiralia</taxon>
        <taxon>Lophotrochozoa</taxon>
        <taxon>Mollusca</taxon>
        <taxon>Gastropoda</taxon>
        <taxon>Heterobranchia</taxon>
        <taxon>Euthyneura</taxon>
        <taxon>Panpulmonata</taxon>
        <taxon>Eupulmonata</taxon>
        <taxon>Stylommatophora</taxon>
        <taxon>Helicina</taxon>
        <taxon>Helicoidea</taxon>
        <taxon>Geomitridae</taxon>
        <taxon>Candidula</taxon>
    </lineage>
</organism>
<dbReference type="AlphaFoldDB" id="A0A8S3ZBX5"/>
<dbReference type="GO" id="GO:0005759">
    <property type="term" value="C:mitochondrial matrix"/>
    <property type="evidence" value="ECO:0007669"/>
    <property type="project" value="UniProtKB-SubCell"/>
</dbReference>
<keyword evidence="6" id="KW-0963">Cytoplasm</keyword>
<keyword evidence="8" id="KW-0175">Coiled coil</keyword>
<evidence type="ECO:0000256" key="6">
    <source>
        <dbReference type="ARBA" id="ARBA00022490"/>
    </source>
</evidence>
<comment type="caution">
    <text evidence="15">The sequence shown here is derived from an EMBL/GenBank/DDBJ whole genome shotgun (WGS) entry which is preliminary data.</text>
</comment>
<feature type="region of interest" description="Disordered" evidence="13">
    <location>
        <begin position="193"/>
        <end position="229"/>
    </location>
</feature>
<dbReference type="GO" id="GO:0035694">
    <property type="term" value="P:mitochondrial protein catabolic process"/>
    <property type="evidence" value="ECO:0007669"/>
    <property type="project" value="InterPro"/>
</dbReference>
<dbReference type="PANTHER" id="PTHR21771">
    <property type="entry name" value="MITOCHONDRIA-EATING PROTEIN-RELATED"/>
    <property type="match status" value="1"/>
</dbReference>
<evidence type="ECO:0000256" key="5">
    <source>
        <dbReference type="ARBA" id="ARBA00019863"/>
    </source>
</evidence>
<sequence>MSGDIKKDIRTEARNFSASLTSVFLGKKRDPQSKHLLEKAQQLIDGLLAEAPSRPSPATPPPRISRGGAGMGQLWVKLDELKRENDDLKRHRGRSSDDKAGSPKSPKSPKTHALPSHVDTSASDLQRLKHENDALKTQVEKLQKNLKEHQAVNTSLQDEYKRLKVALEAAQKSAMKAREDTKKLESGLKTLKAENEAIKHKTTHTQAPTKSPKPSISSPKPRARTDNRLTENISERCRPSNIAVAYTTLESQEWMDAKERLEEYSDDEESITKFLCDLLLKSFQASTHVIQSVETIIAHILANPVSAVSLLAGGHVTSSVQLSDEVSDFVCQKLRASFDNINTQVLAELTKEAVDYSSPVVSHFPDPSLQNYVRQCGALTWQMVLQKPPMKLCCSDSRFDEAKHKLWWSCDQSKAKKINYFIWPVLYDYEGGNLMVKGCVHAS</sequence>
<evidence type="ECO:0000256" key="13">
    <source>
        <dbReference type="SAM" id="MobiDB-lite"/>
    </source>
</evidence>
<evidence type="ECO:0000313" key="16">
    <source>
        <dbReference type="Proteomes" id="UP000678393"/>
    </source>
</evidence>
<evidence type="ECO:0000259" key="14">
    <source>
        <dbReference type="Pfam" id="PF16026"/>
    </source>
</evidence>
<dbReference type="Pfam" id="PF16026">
    <property type="entry name" value="MIEAP"/>
    <property type="match status" value="1"/>
</dbReference>
<keyword evidence="9" id="KW-0446">Lipid-binding</keyword>
<evidence type="ECO:0000256" key="11">
    <source>
        <dbReference type="ARBA" id="ARBA00023136"/>
    </source>
</evidence>
<evidence type="ECO:0000256" key="2">
    <source>
        <dbReference type="ARBA" id="ARBA00004305"/>
    </source>
</evidence>
<dbReference type="InterPro" id="IPR031981">
    <property type="entry name" value="MIEAP_C"/>
</dbReference>
<evidence type="ECO:0000256" key="7">
    <source>
        <dbReference type="ARBA" id="ARBA00022787"/>
    </source>
</evidence>